<dbReference type="EMBL" id="JAMKFB020000012">
    <property type="protein sequence ID" value="KAL0180168.1"/>
    <property type="molecule type" value="Genomic_DNA"/>
</dbReference>
<gene>
    <name evidence="2" type="ORF">M9458_025610</name>
</gene>
<organism evidence="2 3">
    <name type="scientific">Cirrhinus mrigala</name>
    <name type="common">Mrigala</name>
    <dbReference type="NCBI Taxonomy" id="683832"/>
    <lineage>
        <taxon>Eukaryota</taxon>
        <taxon>Metazoa</taxon>
        <taxon>Chordata</taxon>
        <taxon>Craniata</taxon>
        <taxon>Vertebrata</taxon>
        <taxon>Euteleostomi</taxon>
        <taxon>Actinopterygii</taxon>
        <taxon>Neopterygii</taxon>
        <taxon>Teleostei</taxon>
        <taxon>Ostariophysi</taxon>
        <taxon>Cypriniformes</taxon>
        <taxon>Cyprinidae</taxon>
        <taxon>Labeoninae</taxon>
        <taxon>Labeonini</taxon>
        <taxon>Cirrhinus</taxon>
    </lineage>
</organism>
<evidence type="ECO:0000256" key="1">
    <source>
        <dbReference type="SAM" id="Phobius"/>
    </source>
</evidence>
<name>A0ABD0Q3C5_CIRMR</name>
<sequence length="49" mass="5302">SLAHEIVRTVLLAHPVPWVALYIRSLLPSFFFAVVAAGVKDGAMAEPLK</sequence>
<accession>A0ABD0Q3C5</accession>
<feature type="non-terminal residue" evidence="2">
    <location>
        <position position="1"/>
    </location>
</feature>
<keyword evidence="1" id="KW-1133">Transmembrane helix</keyword>
<keyword evidence="3" id="KW-1185">Reference proteome</keyword>
<evidence type="ECO:0000313" key="3">
    <source>
        <dbReference type="Proteomes" id="UP001529510"/>
    </source>
</evidence>
<proteinExistence type="predicted"/>
<keyword evidence="1" id="KW-0472">Membrane</keyword>
<protein>
    <submittedName>
        <fullName evidence="2">Uncharacterized protein</fullName>
    </submittedName>
</protein>
<evidence type="ECO:0000313" key="2">
    <source>
        <dbReference type="EMBL" id="KAL0180168.1"/>
    </source>
</evidence>
<dbReference type="AlphaFoldDB" id="A0ABD0Q3C5"/>
<comment type="caution">
    <text evidence="2">The sequence shown here is derived from an EMBL/GenBank/DDBJ whole genome shotgun (WGS) entry which is preliminary data.</text>
</comment>
<reference evidence="2 3" key="1">
    <citation type="submission" date="2024-05" db="EMBL/GenBank/DDBJ databases">
        <title>Genome sequencing and assembly of Indian major carp, Cirrhinus mrigala (Hamilton, 1822).</title>
        <authorList>
            <person name="Mohindra V."/>
            <person name="Chowdhury L.M."/>
            <person name="Lal K."/>
            <person name="Jena J.K."/>
        </authorList>
    </citation>
    <scope>NUCLEOTIDE SEQUENCE [LARGE SCALE GENOMIC DNA]</scope>
    <source>
        <strain evidence="2">CM1030</strain>
        <tissue evidence="2">Blood</tissue>
    </source>
</reference>
<feature type="transmembrane region" description="Helical" evidence="1">
    <location>
        <begin position="20"/>
        <end position="39"/>
    </location>
</feature>
<keyword evidence="1" id="KW-0812">Transmembrane</keyword>
<dbReference type="Proteomes" id="UP001529510">
    <property type="component" value="Unassembled WGS sequence"/>
</dbReference>